<dbReference type="AlphaFoldDB" id="A0A1Y2I020"/>
<feature type="region of interest" description="Disordered" evidence="1">
    <location>
        <begin position="1"/>
        <end position="26"/>
    </location>
</feature>
<keyword evidence="3" id="KW-1185">Reference proteome</keyword>
<accession>A0A1Y2I020</accession>
<protein>
    <submittedName>
        <fullName evidence="2">Uncharacterized protein</fullName>
    </submittedName>
</protein>
<dbReference type="Proteomes" id="UP000193411">
    <property type="component" value="Unassembled WGS sequence"/>
</dbReference>
<sequence length="62" mass="6757">MSLAHCESAWPSPQWGAHDPQFHGSRPRALGQAPCGLHPLAASGWRLSRGQLWWDPLCGDPA</sequence>
<feature type="non-terminal residue" evidence="2">
    <location>
        <position position="62"/>
    </location>
</feature>
<evidence type="ECO:0000256" key="1">
    <source>
        <dbReference type="SAM" id="MobiDB-lite"/>
    </source>
</evidence>
<gene>
    <name evidence="2" type="ORF">BCR44DRAFT_1426330</name>
</gene>
<proteinExistence type="predicted"/>
<evidence type="ECO:0000313" key="3">
    <source>
        <dbReference type="Proteomes" id="UP000193411"/>
    </source>
</evidence>
<dbReference type="EMBL" id="MCFL01000005">
    <property type="protein sequence ID" value="ORZ39333.1"/>
    <property type="molecule type" value="Genomic_DNA"/>
</dbReference>
<reference evidence="2 3" key="1">
    <citation type="submission" date="2016-07" db="EMBL/GenBank/DDBJ databases">
        <title>Pervasive Adenine N6-methylation of Active Genes in Fungi.</title>
        <authorList>
            <consortium name="DOE Joint Genome Institute"/>
            <person name="Mondo S.J."/>
            <person name="Dannebaum R.O."/>
            <person name="Kuo R.C."/>
            <person name="Labutti K."/>
            <person name="Haridas S."/>
            <person name="Kuo A."/>
            <person name="Salamov A."/>
            <person name="Ahrendt S.R."/>
            <person name="Lipzen A."/>
            <person name="Sullivan W."/>
            <person name="Andreopoulos W.B."/>
            <person name="Clum A."/>
            <person name="Lindquist E."/>
            <person name="Daum C."/>
            <person name="Ramamoorthy G.K."/>
            <person name="Gryganskyi A."/>
            <person name="Culley D."/>
            <person name="Magnuson J.K."/>
            <person name="James T.Y."/>
            <person name="O'Malley M.A."/>
            <person name="Stajich J.E."/>
            <person name="Spatafora J.W."/>
            <person name="Visel A."/>
            <person name="Grigoriev I.V."/>
        </authorList>
    </citation>
    <scope>NUCLEOTIDE SEQUENCE [LARGE SCALE GENOMIC DNA]</scope>
    <source>
        <strain evidence="2 3">PL171</strain>
    </source>
</reference>
<name>A0A1Y2I020_9FUNG</name>
<organism evidence="2 3">
    <name type="scientific">Catenaria anguillulae PL171</name>
    <dbReference type="NCBI Taxonomy" id="765915"/>
    <lineage>
        <taxon>Eukaryota</taxon>
        <taxon>Fungi</taxon>
        <taxon>Fungi incertae sedis</taxon>
        <taxon>Blastocladiomycota</taxon>
        <taxon>Blastocladiomycetes</taxon>
        <taxon>Blastocladiales</taxon>
        <taxon>Catenariaceae</taxon>
        <taxon>Catenaria</taxon>
    </lineage>
</organism>
<comment type="caution">
    <text evidence="2">The sequence shown here is derived from an EMBL/GenBank/DDBJ whole genome shotgun (WGS) entry which is preliminary data.</text>
</comment>
<evidence type="ECO:0000313" key="2">
    <source>
        <dbReference type="EMBL" id="ORZ39333.1"/>
    </source>
</evidence>